<evidence type="ECO:0000313" key="2">
    <source>
        <dbReference type="Proteomes" id="UP000076359"/>
    </source>
</evidence>
<feature type="non-terminal residue" evidence="1">
    <location>
        <position position="1"/>
    </location>
</feature>
<accession>A0A151L4H1</accession>
<protein>
    <submittedName>
        <fullName evidence="1">Putative membrane protein</fullName>
    </submittedName>
</protein>
<comment type="caution">
    <text evidence="1">The sequence shown here is derived from an EMBL/GenBank/DDBJ whole genome shotgun (WGS) entry which is preliminary data.</text>
</comment>
<evidence type="ECO:0000313" key="1">
    <source>
        <dbReference type="EMBL" id="KYN93851.1"/>
    </source>
</evidence>
<dbReference type="Proteomes" id="UP000076359">
    <property type="component" value="Chromosome 14"/>
</dbReference>
<sequence length="17" mass="1969">DLSKDDIVKVIMSHLQK</sequence>
<dbReference type="RefSeq" id="XP_019969936.1">
    <property type="nucleotide sequence ID" value="XM_020115280.1"/>
</dbReference>
<dbReference type="GeneID" id="24533461"/>
<gene>
    <name evidence="1" type="ORF">PRSY57_1418700</name>
</gene>
<name>A0A151L4H1_PLARE</name>
<dbReference type="AlphaFoldDB" id="A0A151L4H1"/>
<proteinExistence type="predicted"/>
<dbReference type="EMBL" id="LVLA01000015">
    <property type="protein sequence ID" value="KYN93851.1"/>
    <property type="molecule type" value="Genomic_DNA"/>
</dbReference>
<reference evidence="1 2" key="1">
    <citation type="journal article" date="2016" name="Nat. Commun.">
        <title>Genomes of cryptic chimpanzee Plasmodium species reveal key evolutionary events leading to human malaria.</title>
        <authorList>
            <person name="Sundararaman S.A."/>
            <person name="Plenderleith L.J."/>
            <person name="Liu W."/>
            <person name="Loy D.E."/>
            <person name="Learn G.H."/>
            <person name="Li Y."/>
            <person name="Shaw K.S."/>
            <person name="Ayouba A."/>
            <person name="Peeters M."/>
            <person name="Speede S."/>
            <person name="Shaw G.M."/>
            <person name="Bushman F.D."/>
            <person name="Brisson D."/>
            <person name="Rayner J.C."/>
            <person name="Sharp P.M."/>
            <person name="Hahn B.H."/>
        </authorList>
    </citation>
    <scope>NUCLEOTIDE SEQUENCE [LARGE SCALE GENOMIC DNA]</scope>
    <source>
        <strain evidence="1 2">SY57</strain>
    </source>
</reference>
<organism evidence="1 2">
    <name type="scientific">Plasmodium reichenowi</name>
    <dbReference type="NCBI Taxonomy" id="5854"/>
    <lineage>
        <taxon>Eukaryota</taxon>
        <taxon>Sar</taxon>
        <taxon>Alveolata</taxon>
        <taxon>Apicomplexa</taxon>
        <taxon>Aconoidasida</taxon>
        <taxon>Haemosporida</taxon>
        <taxon>Plasmodiidae</taxon>
        <taxon>Plasmodium</taxon>
        <taxon>Plasmodium (Laverania)</taxon>
    </lineage>
</organism>